<dbReference type="Gene3D" id="3.30.450.20">
    <property type="entry name" value="PAS domain"/>
    <property type="match status" value="1"/>
</dbReference>
<keyword evidence="8" id="KW-1185">Reference proteome</keyword>
<dbReference type="GO" id="GO:0007165">
    <property type="term" value="P:signal transduction"/>
    <property type="evidence" value="ECO:0007669"/>
    <property type="project" value="UniProtKB-KW"/>
</dbReference>
<gene>
    <name evidence="7" type="ORF">GCM10011335_15290</name>
</gene>
<organism evidence="7 8">
    <name type="scientific">Aureimonas glaciei</name>
    <dbReference type="NCBI Taxonomy" id="1776957"/>
    <lineage>
        <taxon>Bacteria</taxon>
        <taxon>Pseudomonadati</taxon>
        <taxon>Pseudomonadota</taxon>
        <taxon>Alphaproteobacteria</taxon>
        <taxon>Hyphomicrobiales</taxon>
        <taxon>Aurantimonadaceae</taxon>
        <taxon>Aureimonas</taxon>
    </lineage>
</organism>
<dbReference type="InterPro" id="IPR051310">
    <property type="entry name" value="MCP_chemotaxis"/>
</dbReference>
<dbReference type="InterPro" id="IPR000014">
    <property type="entry name" value="PAS"/>
</dbReference>
<dbReference type="InterPro" id="IPR004090">
    <property type="entry name" value="Chemotax_Me-accpt_rcpt"/>
</dbReference>
<evidence type="ECO:0008006" key="9">
    <source>
        <dbReference type="Google" id="ProtNLM"/>
    </source>
</evidence>
<evidence type="ECO:0000259" key="6">
    <source>
        <dbReference type="PROSITE" id="PS50885"/>
    </source>
</evidence>
<dbReference type="Pfam" id="PF00015">
    <property type="entry name" value="MCPsignal"/>
    <property type="match status" value="1"/>
</dbReference>
<feature type="domain" description="HAMP" evidence="6">
    <location>
        <begin position="146"/>
        <end position="198"/>
    </location>
</feature>
<dbReference type="Gene3D" id="1.10.287.950">
    <property type="entry name" value="Methyl-accepting chemotaxis protein"/>
    <property type="match status" value="1"/>
</dbReference>
<evidence type="ECO:0000256" key="2">
    <source>
        <dbReference type="ARBA" id="ARBA00022500"/>
    </source>
</evidence>
<dbReference type="CDD" id="cd11386">
    <property type="entry name" value="MCP_signal"/>
    <property type="match status" value="1"/>
</dbReference>
<evidence type="ECO:0000259" key="5">
    <source>
        <dbReference type="PROSITE" id="PS50111"/>
    </source>
</evidence>
<dbReference type="PRINTS" id="PR00260">
    <property type="entry name" value="CHEMTRNSDUCR"/>
</dbReference>
<dbReference type="SUPFAM" id="SSF55785">
    <property type="entry name" value="PYP-like sensor domain (PAS domain)"/>
    <property type="match status" value="1"/>
</dbReference>
<dbReference type="PROSITE" id="PS50885">
    <property type="entry name" value="HAMP"/>
    <property type="match status" value="1"/>
</dbReference>
<dbReference type="InterPro" id="IPR003660">
    <property type="entry name" value="HAMP_dom"/>
</dbReference>
<dbReference type="EMBL" id="BMJJ01000003">
    <property type="protein sequence ID" value="GGD13460.1"/>
    <property type="molecule type" value="Genomic_DNA"/>
</dbReference>
<dbReference type="InterPro" id="IPR004089">
    <property type="entry name" value="MCPsignal_dom"/>
</dbReference>
<evidence type="ECO:0000256" key="1">
    <source>
        <dbReference type="ARBA" id="ARBA00004370"/>
    </source>
</evidence>
<evidence type="ECO:0000256" key="4">
    <source>
        <dbReference type="PROSITE-ProRule" id="PRU00284"/>
    </source>
</evidence>
<proteinExistence type="inferred from homology"/>
<keyword evidence="4" id="KW-0807">Transducer</keyword>
<evidence type="ECO:0000313" key="8">
    <source>
        <dbReference type="Proteomes" id="UP000613160"/>
    </source>
</evidence>
<dbReference type="GO" id="GO:0016020">
    <property type="term" value="C:membrane"/>
    <property type="evidence" value="ECO:0007669"/>
    <property type="project" value="UniProtKB-SubCell"/>
</dbReference>
<dbReference type="GO" id="GO:0006935">
    <property type="term" value="P:chemotaxis"/>
    <property type="evidence" value="ECO:0007669"/>
    <property type="project" value="UniProtKB-KW"/>
</dbReference>
<comment type="caution">
    <text evidence="7">The sequence shown here is derived from an EMBL/GenBank/DDBJ whole genome shotgun (WGS) entry which is preliminary data.</text>
</comment>
<dbReference type="SMART" id="SM00283">
    <property type="entry name" value="MA"/>
    <property type="match status" value="1"/>
</dbReference>
<dbReference type="FunFam" id="1.10.287.950:FF:000001">
    <property type="entry name" value="Methyl-accepting chemotaxis sensory transducer"/>
    <property type="match status" value="1"/>
</dbReference>
<protein>
    <recommendedName>
        <fullName evidence="9">Methyl-accepting chemotaxis protein</fullName>
    </recommendedName>
</protein>
<sequence>MFKKTRTYREQFADAVIQISPDGYYVLQDGVIRDCNPATEAMLRGSREQIVGLTPNAISPDVQSCGSRSDARTLEVLAEAAKNGCARFEWTTQRLDGSTFPGFVTIMATEIDGKPAFVTFLVDLSVMVAMREEGAKARAAEEKAAAEQNQAIDTLAQALSRVAKGDLRARLSGTLPSGFTKIGTDFDTAIGALAEAMADVASTVVNVEAATNGIAASSDDLARRTEQQAASLEETVAALGEVTGAVNQTADSSSHAQKVATSARLKAEKGGQIVAQAVEAMSRIESSSHEIGNIIGVIDEIAFQTNLLALNAGVEAARAGEAGRGFAVVAQEVRGLAQRSAEAAKQIKSLISTSGNEVRTGVDLVTASGQSLEEIVEEVSTMTNVIARIAESAKEQASSLKSVSSAAAQMDKATQHNAALVGETSAAVQALADDARRLGEIVERFSIDGAPTSRHPARAASWGRAA</sequence>
<dbReference type="Proteomes" id="UP000613160">
    <property type="component" value="Unassembled WGS sequence"/>
</dbReference>
<comment type="similarity">
    <text evidence="3">Belongs to the methyl-accepting chemotaxis (MCP) protein family.</text>
</comment>
<dbReference type="PANTHER" id="PTHR43531">
    <property type="entry name" value="PROTEIN ICFG"/>
    <property type="match status" value="1"/>
</dbReference>
<dbReference type="CDD" id="cd00130">
    <property type="entry name" value="PAS"/>
    <property type="match status" value="1"/>
</dbReference>
<dbReference type="InterPro" id="IPR035965">
    <property type="entry name" value="PAS-like_dom_sf"/>
</dbReference>
<dbReference type="Pfam" id="PF13426">
    <property type="entry name" value="PAS_9"/>
    <property type="match status" value="1"/>
</dbReference>
<dbReference type="GO" id="GO:0004888">
    <property type="term" value="F:transmembrane signaling receptor activity"/>
    <property type="evidence" value="ECO:0007669"/>
    <property type="project" value="InterPro"/>
</dbReference>
<dbReference type="AlphaFoldDB" id="A0A916XV88"/>
<keyword evidence="2" id="KW-0145">Chemotaxis</keyword>
<dbReference type="PROSITE" id="PS50111">
    <property type="entry name" value="CHEMOTAXIS_TRANSDUC_2"/>
    <property type="match status" value="1"/>
</dbReference>
<dbReference type="SUPFAM" id="SSF58104">
    <property type="entry name" value="Methyl-accepting chemotaxis protein (MCP) signaling domain"/>
    <property type="match status" value="1"/>
</dbReference>
<evidence type="ECO:0000256" key="3">
    <source>
        <dbReference type="ARBA" id="ARBA00029447"/>
    </source>
</evidence>
<accession>A0A916XV88</accession>
<dbReference type="PANTHER" id="PTHR43531:SF11">
    <property type="entry name" value="METHYL-ACCEPTING CHEMOTAXIS PROTEIN 3"/>
    <property type="match status" value="1"/>
</dbReference>
<comment type="subcellular location">
    <subcellularLocation>
        <location evidence="1">Membrane</location>
    </subcellularLocation>
</comment>
<feature type="domain" description="Methyl-accepting transducer" evidence="5">
    <location>
        <begin position="203"/>
        <end position="432"/>
    </location>
</feature>
<name>A0A916XV88_9HYPH</name>
<reference evidence="7" key="1">
    <citation type="journal article" date="2014" name="Int. J. Syst. Evol. Microbiol.">
        <title>Complete genome sequence of Corynebacterium casei LMG S-19264T (=DSM 44701T), isolated from a smear-ripened cheese.</title>
        <authorList>
            <consortium name="US DOE Joint Genome Institute (JGI-PGF)"/>
            <person name="Walter F."/>
            <person name="Albersmeier A."/>
            <person name="Kalinowski J."/>
            <person name="Ruckert C."/>
        </authorList>
    </citation>
    <scope>NUCLEOTIDE SEQUENCE</scope>
    <source>
        <strain evidence="7">CGMCC 1.15493</strain>
    </source>
</reference>
<evidence type="ECO:0000313" key="7">
    <source>
        <dbReference type="EMBL" id="GGD13460.1"/>
    </source>
</evidence>
<reference evidence="7" key="2">
    <citation type="submission" date="2020-09" db="EMBL/GenBank/DDBJ databases">
        <authorList>
            <person name="Sun Q."/>
            <person name="Zhou Y."/>
        </authorList>
    </citation>
    <scope>NUCLEOTIDE SEQUENCE</scope>
    <source>
        <strain evidence="7">CGMCC 1.15493</strain>
    </source>
</reference>